<protein>
    <submittedName>
        <fullName evidence="14">Rho-GAP domain-containing protein</fullName>
    </submittedName>
</protein>
<dbReference type="GO" id="GO:0005096">
    <property type="term" value="F:GTPase activator activity"/>
    <property type="evidence" value="ECO:0007669"/>
    <property type="project" value="UniProtKB-KW"/>
</dbReference>
<dbReference type="Proteomes" id="UP000274131">
    <property type="component" value="Unassembled WGS sequence"/>
</dbReference>
<dbReference type="InterPro" id="IPR046349">
    <property type="entry name" value="C1-like_sf"/>
</dbReference>
<evidence type="ECO:0000313" key="14">
    <source>
        <dbReference type="WBParaSite" id="EVEC_0000328101-mRNA-1"/>
    </source>
</evidence>
<dbReference type="InterPro" id="IPR051025">
    <property type="entry name" value="RhoGAP"/>
</dbReference>
<dbReference type="CDD" id="cd20816">
    <property type="entry name" value="C1_GMIP-like"/>
    <property type="match status" value="1"/>
</dbReference>
<proteinExistence type="predicted"/>
<dbReference type="EMBL" id="UXUI01007486">
    <property type="protein sequence ID" value="VDD87846.1"/>
    <property type="molecule type" value="Genomic_DNA"/>
</dbReference>
<feature type="domain" description="F-BAR" evidence="11">
    <location>
        <begin position="1"/>
        <end position="317"/>
    </location>
</feature>
<dbReference type="InterPro" id="IPR027267">
    <property type="entry name" value="AH/BAR_dom_sf"/>
</dbReference>
<evidence type="ECO:0000313" key="13">
    <source>
        <dbReference type="Proteomes" id="UP000274131"/>
    </source>
</evidence>
<dbReference type="CDD" id="cd00159">
    <property type="entry name" value="RhoGAP"/>
    <property type="match status" value="1"/>
</dbReference>
<evidence type="ECO:0000256" key="6">
    <source>
        <dbReference type="PROSITE-ProRule" id="PRU01077"/>
    </source>
</evidence>
<evidence type="ECO:0000256" key="5">
    <source>
        <dbReference type="ARBA" id="ARBA00023054"/>
    </source>
</evidence>
<organism evidence="14">
    <name type="scientific">Enterobius vermicularis</name>
    <name type="common">Human pinworm</name>
    <dbReference type="NCBI Taxonomy" id="51028"/>
    <lineage>
        <taxon>Eukaryota</taxon>
        <taxon>Metazoa</taxon>
        <taxon>Ecdysozoa</taxon>
        <taxon>Nematoda</taxon>
        <taxon>Chromadorea</taxon>
        <taxon>Rhabditida</taxon>
        <taxon>Spirurina</taxon>
        <taxon>Oxyuridomorpha</taxon>
        <taxon>Oxyuroidea</taxon>
        <taxon>Oxyuridae</taxon>
        <taxon>Enterobius</taxon>
    </lineage>
</organism>
<dbReference type="AlphaFoldDB" id="A0A158Q9V9"/>
<dbReference type="Pfam" id="PF22699">
    <property type="entry name" value="GMIP-like_FCH"/>
    <property type="match status" value="1"/>
</dbReference>
<dbReference type="SMART" id="SM00324">
    <property type="entry name" value="RhoGAP"/>
    <property type="match status" value="1"/>
</dbReference>
<dbReference type="GO" id="GO:0007165">
    <property type="term" value="P:signal transduction"/>
    <property type="evidence" value="ECO:0007669"/>
    <property type="project" value="InterPro"/>
</dbReference>
<dbReference type="GO" id="GO:0051056">
    <property type="term" value="P:regulation of small GTPase mediated signal transduction"/>
    <property type="evidence" value="ECO:0007669"/>
    <property type="project" value="UniProtKB-ARBA"/>
</dbReference>
<dbReference type="InterPro" id="IPR054713">
    <property type="entry name" value="GMIP/FCHO2-like_FCH"/>
</dbReference>
<dbReference type="InterPro" id="IPR031160">
    <property type="entry name" value="F_BAR_dom"/>
</dbReference>
<keyword evidence="13" id="KW-1185">Reference proteome</keyword>
<keyword evidence="5 6" id="KW-0175">Coiled coil</keyword>
<dbReference type="PANTHER" id="PTHR15228:SF25">
    <property type="entry name" value="F-BAR DOMAIN-CONTAINING PROTEIN"/>
    <property type="match status" value="1"/>
</dbReference>
<name>A0A158Q9V9_ENTVE</name>
<dbReference type="Gene3D" id="1.10.555.10">
    <property type="entry name" value="Rho GTPase activation protein"/>
    <property type="match status" value="1"/>
</dbReference>
<gene>
    <name evidence="12" type="ORF">EVEC_LOCUS2989</name>
</gene>
<dbReference type="OrthoDB" id="79452at2759"/>
<dbReference type="PROSITE" id="PS50238">
    <property type="entry name" value="RHOGAP"/>
    <property type="match status" value="1"/>
</dbReference>
<dbReference type="InterPro" id="IPR002219">
    <property type="entry name" value="PKC_DAG/PE"/>
</dbReference>
<keyword evidence="2" id="KW-0479">Metal-binding</keyword>
<evidence type="ECO:0000259" key="9">
    <source>
        <dbReference type="PROSITE" id="PS50081"/>
    </source>
</evidence>
<evidence type="ECO:0000256" key="7">
    <source>
        <dbReference type="SAM" id="Coils"/>
    </source>
</evidence>
<feature type="domain" description="Phorbol-ester/DAG-type" evidence="9">
    <location>
        <begin position="372"/>
        <end position="417"/>
    </location>
</feature>
<evidence type="ECO:0000256" key="8">
    <source>
        <dbReference type="SAM" id="MobiDB-lite"/>
    </source>
</evidence>
<dbReference type="InterPro" id="IPR008936">
    <property type="entry name" value="Rho_GTPase_activation_prot"/>
</dbReference>
<feature type="domain" description="Rho-GAP" evidence="10">
    <location>
        <begin position="440"/>
        <end position="633"/>
    </location>
</feature>
<evidence type="ECO:0000256" key="4">
    <source>
        <dbReference type="ARBA" id="ARBA00022833"/>
    </source>
</evidence>
<evidence type="ECO:0000256" key="2">
    <source>
        <dbReference type="ARBA" id="ARBA00022723"/>
    </source>
</evidence>
<evidence type="ECO:0000256" key="3">
    <source>
        <dbReference type="ARBA" id="ARBA00022771"/>
    </source>
</evidence>
<evidence type="ECO:0000313" key="12">
    <source>
        <dbReference type="EMBL" id="VDD87846.1"/>
    </source>
</evidence>
<feature type="region of interest" description="Disordered" evidence="8">
    <location>
        <begin position="682"/>
        <end position="728"/>
    </location>
</feature>
<dbReference type="PROSITE" id="PS50081">
    <property type="entry name" value="ZF_DAG_PE_2"/>
    <property type="match status" value="1"/>
</dbReference>
<dbReference type="SUPFAM" id="SSF48350">
    <property type="entry name" value="GTPase activation domain, GAP"/>
    <property type="match status" value="1"/>
</dbReference>
<dbReference type="InterPro" id="IPR001060">
    <property type="entry name" value="FCH_dom"/>
</dbReference>
<dbReference type="SMART" id="SM00055">
    <property type="entry name" value="FCH"/>
    <property type="match status" value="1"/>
</dbReference>
<dbReference type="WBParaSite" id="EVEC_0000328101-mRNA-1">
    <property type="protein sequence ID" value="EVEC_0000328101-mRNA-1"/>
    <property type="gene ID" value="EVEC_0000328101"/>
</dbReference>
<dbReference type="SMART" id="SM00109">
    <property type="entry name" value="C1"/>
    <property type="match status" value="1"/>
</dbReference>
<keyword evidence="1" id="KW-0343">GTPase activation</keyword>
<dbReference type="STRING" id="51028.A0A158Q9V9"/>
<reference evidence="14" key="1">
    <citation type="submission" date="2016-04" db="UniProtKB">
        <authorList>
            <consortium name="WormBaseParasite"/>
        </authorList>
    </citation>
    <scope>IDENTIFICATION</scope>
</reference>
<dbReference type="Gene3D" id="3.30.60.20">
    <property type="match status" value="1"/>
</dbReference>
<sequence length="872" mass="99872">MDRMVASRPDGIDIAFDRGKAWSKYCKELLNYVSRRMQLELEHAKRIQSLSNQTKLILNEFQNFLPLKDVFDSSFESDVTFCEQTYDAVKHAQDRFIKKIIFVQITYPAVTFRLHLKALEMRRDDHERQRRLLKNEWIRVTKLVKDTQQELVRAKSLLETRVDGYRRAQENFENSKAVGTAVGSELVRRRKEMERRKKNEEEAHNKRIEAEGQVEKLEMELEKRQHQMQDTKVSTYTSQLALIIITLNLKLQRSGVKKLIFQVRIVGQLRELVYRCDQTTKACSTHYFQALSNLWVAQPGKYHEFAEATRSYSPGTEYMSFLQSHLPRRTVSSSSLYRTRPWARNSEIVPILFGYHSSVLIQLSCSAQDKGTHHFQKVRQPTRCVQCDAFSIFSTVQCTQCRLMWHKSCVPRISITCDQSMGASAESPRRMSIFGIPLHIHLDVIKKQCPLILECCIDELQRHGLRVRGIYRTCGVKSKVEQICEEFEKAKSHKDVNLSGYHPMNIASVVKLYLRQLPQPLLTQELYSDWVSFAENNLSEVESCAVEKMKGLLRKLPPCNYTTLKFLLVHLNRVTWFEVDNLMTASNLGAVISPSLIWKHPSTPPSSDSSFFNDAHLMSKAVELLIKLAFEVFELDRIEDWKAFFQKYPELEEPQLVDLESEASITEEGLDDSIDYEDAEGLIFQPQPPTPDLLKNTSRSKKESYSASDDLDSPLGSTGEASGSGSGCAQRFSFSSTVQLRDNVNLPKTKPEKKRSYTTSILVSPRSDRKPQKYNSVDVPKISNHGSNEVDYDALEGQQFFTRNEDSDDCFLNLSDMSMSMNRNFGNICYGSERNSGLKPDLSHEAAFTMSGNKMCLPSAGVLFSGSDVSYV</sequence>
<dbReference type="PROSITE" id="PS51741">
    <property type="entry name" value="F_BAR"/>
    <property type="match status" value="1"/>
</dbReference>
<dbReference type="PANTHER" id="PTHR15228">
    <property type="entry name" value="SPERMATHECAL PHYSIOLOGY VARIANT"/>
    <property type="match status" value="1"/>
</dbReference>
<feature type="region of interest" description="Disordered" evidence="8">
    <location>
        <begin position="743"/>
        <end position="782"/>
    </location>
</feature>
<accession>A0A158Q9V9</accession>
<dbReference type="Pfam" id="PF00620">
    <property type="entry name" value="RhoGAP"/>
    <property type="match status" value="1"/>
</dbReference>
<evidence type="ECO:0000259" key="10">
    <source>
        <dbReference type="PROSITE" id="PS50238"/>
    </source>
</evidence>
<feature type="coiled-coil region" evidence="7">
    <location>
        <begin position="183"/>
        <end position="234"/>
    </location>
</feature>
<dbReference type="GO" id="GO:0008270">
    <property type="term" value="F:zinc ion binding"/>
    <property type="evidence" value="ECO:0007669"/>
    <property type="project" value="UniProtKB-KW"/>
</dbReference>
<evidence type="ECO:0000259" key="11">
    <source>
        <dbReference type="PROSITE" id="PS51741"/>
    </source>
</evidence>
<dbReference type="SUPFAM" id="SSF103657">
    <property type="entry name" value="BAR/IMD domain-like"/>
    <property type="match status" value="1"/>
</dbReference>
<dbReference type="Gene3D" id="1.20.1270.60">
    <property type="entry name" value="Arfaptin homology (AH) domain/BAR domain"/>
    <property type="match status" value="1"/>
</dbReference>
<reference evidence="12 13" key="2">
    <citation type="submission" date="2018-10" db="EMBL/GenBank/DDBJ databases">
        <authorList>
            <consortium name="Pathogen Informatics"/>
        </authorList>
    </citation>
    <scope>NUCLEOTIDE SEQUENCE [LARGE SCALE GENOMIC DNA]</scope>
</reference>
<evidence type="ECO:0000256" key="1">
    <source>
        <dbReference type="ARBA" id="ARBA00022468"/>
    </source>
</evidence>
<keyword evidence="4" id="KW-0862">Zinc</keyword>
<dbReference type="SUPFAM" id="SSF57889">
    <property type="entry name" value="Cysteine-rich domain"/>
    <property type="match status" value="1"/>
</dbReference>
<keyword evidence="3" id="KW-0863">Zinc-finger</keyword>
<dbReference type="InterPro" id="IPR000198">
    <property type="entry name" value="RhoGAP_dom"/>
</dbReference>